<dbReference type="InterPro" id="IPR005481">
    <property type="entry name" value="BC-like_N"/>
</dbReference>
<reference evidence="11 12" key="1">
    <citation type="submission" date="2018-06" db="EMBL/GenBank/DDBJ databases">
        <title>Sphaerisporangium craniellae sp. nov., isolated from a marine sponge in the South China Sea.</title>
        <authorList>
            <person name="Li L."/>
        </authorList>
    </citation>
    <scope>NUCLEOTIDE SEQUENCE [LARGE SCALE GENOMIC DNA]</scope>
    <source>
        <strain evidence="11 12">LHW63015</strain>
    </source>
</reference>
<evidence type="ECO:0000256" key="6">
    <source>
        <dbReference type="ARBA" id="ARBA00023267"/>
    </source>
</evidence>
<sequence length="456" mass="48787">MSPPFGKVLIANRGEIALRVLRTCRDLGIAAVAVYSTEDRDSEVVRLADEAIHIGPAPAKRSYLDIAAIIQAAAQSGADAVHPGYGFLSEDPDLAEVCEKEGFVFVGPRASVLAGLGDKSVARGLMAGAGLPLLPGSLEPLAGRAAAERTAAEIGYPLIVKAVAGGGGRGMRVARGPEDLAAAYGEARTDARAFFGDDRVFMERYLERARHVEVQVLCDAYGGGVHLGERDCTIQRRHQKLIEETPAPGLPAELLDEMRAAAVRGALAAGYTGAGTFEFLVDDQNRFYFMEVNGRIQVEHPVTELATGVDLVREQLRIAAGEALGFGQDAITPGGAVIECRVNAEDPDRGFAPAPGVLTEFRPPGGPFVRVDTHGFAGLRISPAYDSLLAKVVVWGEDRDTAIRRMRRALGEFLVAGKGVKTTIPFLRQVLDHPDFRYARHTTALAERMTARATPR</sequence>
<dbReference type="PROSITE" id="PS50979">
    <property type="entry name" value="BC"/>
    <property type="match status" value="1"/>
</dbReference>
<dbReference type="Pfam" id="PF02785">
    <property type="entry name" value="Biotin_carb_C"/>
    <property type="match status" value="1"/>
</dbReference>
<dbReference type="NCBIfam" id="NF006367">
    <property type="entry name" value="PRK08591.1"/>
    <property type="match status" value="1"/>
</dbReference>
<dbReference type="Gene3D" id="3.30.470.20">
    <property type="entry name" value="ATP-grasp fold, B domain"/>
    <property type="match status" value="1"/>
</dbReference>
<evidence type="ECO:0000256" key="4">
    <source>
        <dbReference type="ARBA" id="ARBA00022741"/>
    </source>
</evidence>
<name>A0A366M1M6_9ACTN</name>
<dbReference type="PANTHER" id="PTHR48095:SF2">
    <property type="entry name" value="BIOTIN CARBOXYLASE, CHLOROPLASTIC"/>
    <property type="match status" value="1"/>
</dbReference>
<evidence type="ECO:0000256" key="8">
    <source>
        <dbReference type="PROSITE-ProRule" id="PRU00409"/>
    </source>
</evidence>
<dbReference type="AlphaFoldDB" id="A0A366M1M6"/>
<dbReference type="InterPro" id="IPR011054">
    <property type="entry name" value="Rudment_hybrid_motif"/>
</dbReference>
<evidence type="ECO:0000256" key="2">
    <source>
        <dbReference type="ARBA" id="ARBA00013263"/>
    </source>
</evidence>
<dbReference type="InterPro" id="IPR011761">
    <property type="entry name" value="ATP-grasp"/>
</dbReference>
<dbReference type="EMBL" id="QMEY01000003">
    <property type="protein sequence ID" value="RBQ20085.1"/>
    <property type="molecule type" value="Genomic_DNA"/>
</dbReference>
<keyword evidence="5 8" id="KW-0067">ATP-binding</keyword>
<evidence type="ECO:0000256" key="1">
    <source>
        <dbReference type="ARBA" id="ARBA00003761"/>
    </source>
</evidence>
<feature type="domain" description="Biotin carboxylation" evidence="10">
    <location>
        <begin position="4"/>
        <end position="451"/>
    </location>
</feature>
<accession>A0A366M1M6</accession>
<keyword evidence="4 8" id="KW-0547">Nucleotide-binding</keyword>
<dbReference type="Pfam" id="PF02786">
    <property type="entry name" value="CPSase_L_D2"/>
    <property type="match status" value="1"/>
</dbReference>
<dbReference type="GO" id="GO:0005524">
    <property type="term" value="F:ATP binding"/>
    <property type="evidence" value="ECO:0007669"/>
    <property type="project" value="UniProtKB-UniRule"/>
</dbReference>
<gene>
    <name evidence="11" type="ORF">DP939_09680</name>
</gene>
<comment type="caution">
    <text evidence="11">The sequence shown here is derived from an EMBL/GenBank/DDBJ whole genome shotgun (WGS) entry which is preliminary data.</text>
</comment>
<evidence type="ECO:0000259" key="9">
    <source>
        <dbReference type="PROSITE" id="PS50975"/>
    </source>
</evidence>
<evidence type="ECO:0000256" key="3">
    <source>
        <dbReference type="ARBA" id="ARBA00022598"/>
    </source>
</evidence>
<dbReference type="EC" id="6.3.4.14" evidence="2"/>
<comment type="catalytic activity">
    <reaction evidence="7">
        <text>N(6)-biotinyl-L-lysyl-[protein] + hydrogencarbonate + ATP = N(6)-carboxybiotinyl-L-lysyl-[protein] + ADP + phosphate + H(+)</text>
        <dbReference type="Rhea" id="RHEA:13501"/>
        <dbReference type="Rhea" id="RHEA-COMP:10505"/>
        <dbReference type="Rhea" id="RHEA-COMP:10506"/>
        <dbReference type="ChEBI" id="CHEBI:15378"/>
        <dbReference type="ChEBI" id="CHEBI:17544"/>
        <dbReference type="ChEBI" id="CHEBI:30616"/>
        <dbReference type="ChEBI" id="CHEBI:43474"/>
        <dbReference type="ChEBI" id="CHEBI:83144"/>
        <dbReference type="ChEBI" id="CHEBI:83145"/>
        <dbReference type="ChEBI" id="CHEBI:456216"/>
        <dbReference type="EC" id="6.3.4.14"/>
    </reaction>
</comment>
<dbReference type="RefSeq" id="WP_113980290.1">
    <property type="nucleotide sequence ID" value="NZ_QMEY01000003.1"/>
</dbReference>
<dbReference type="GO" id="GO:0004075">
    <property type="term" value="F:biotin carboxylase activity"/>
    <property type="evidence" value="ECO:0007669"/>
    <property type="project" value="UniProtKB-EC"/>
</dbReference>
<dbReference type="InterPro" id="IPR016185">
    <property type="entry name" value="PreATP-grasp_dom_sf"/>
</dbReference>
<dbReference type="GO" id="GO:0046872">
    <property type="term" value="F:metal ion binding"/>
    <property type="evidence" value="ECO:0007669"/>
    <property type="project" value="InterPro"/>
</dbReference>
<dbReference type="OrthoDB" id="5166719at2"/>
<dbReference type="PROSITE" id="PS50975">
    <property type="entry name" value="ATP_GRASP"/>
    <property type="match status" value="1"/>
</dbReference>
<evidence type="ECO:0000256" key="7">
    <source>
        <dbReference type="ARBA" id="ARBA00048600"/>
    </source>
</evidence>
<evidence type="ECO:0000256" key="5">
    <source>
        <dbReference type="ARBA" id="ARBA00022840"/>
    </source>
</evidence>
<proteinExistence type="predicted"/>
<keyword evidence="6" id="KW-0092">Biotin</keyword>
<keyword evidence="3 11" id="KW-0436">Ligase</keyword>
<dbReference type="SUPFAM" id="SSF52440">
    <property type="entry name" value="PreATP-grasp domain"/>
    <property type="match status" value="1"/>
</dbReference>
<dbReference type="FunFam" id="3.40.50.20:FF:000010">
    <property type="entry name" value="Propionyl-CoA carboxylase subunit alpha"/>
    <property type="match status" value="1"/>
</dbReference>
<dbReference type="PANTHER" id="PTHR48095">
    <property type="entry name" value="PYRUVATE CARBOXYLASE SUBUNIT A"/>
    <property type="match status" value="1"/>
</dbReference>
<evidence type="ECO:0000259" key="10">
    <source>
        <dbReference type="PROSITE" id="PS50979"/>
    </source>
</evidence>
<protein>
    <recommendedName>
        <fullName evidence="2">biotin carboxylase</fullName>
        <ecNumber evidence="2">6.3.4.14</ecNumber>
    </recommendedName>
</protein>
<dbReference type="SUPFAM" id="SSF51246">
    <property type="entry name" value="Rudiment single hybrid motif"/>
    <property type="match status" value="1"/>
</dbReference>
<dbReference type="InterPro" id="IPR005482">
    <property type="entry name" value="Biotin_COase_C"/>
</dbReference>
<keyword evidence="12" id="KW-1185">Reference proteome</keyword>
<dbReference type="Pfam" id="PF00289">
    <property type="entry name" value="Biotin_carb_N"/>
    <property type="match status" value="1"/>
</dbReference>
<evidence type="ECO:0000313" key="11">
    <source>
        <dbReference type="EMBL" id="RBQ20085.1"/>
    </source>
</evidence>
<comment type="function">
    <text evidence="1">This protein is a component of the acetyl coenzyme A carboxylase complex; first, biotin carboxylase catalyzes the carboxylation of the carrier protein and then the transcarboxylase transfers the carboxyl group to form malonyl-CoA.</text>
</comment>
<dbReference type="SMART" id="SM00878">
    <property type="entry name" value="Biotin_carb_C"/>
    <property type="match status" value="1"/>
</dbReference>
<dbReference type="InterPro" id="IPR051602">
    <property type="entry name" value="ACC_Biotin_Carboxylase"/>
</dbReference>
<organism evidence="11 12">
    <name type="scientific">Spongiactinospora rosea</name>
    <dbReference type="NCBI Taxonomy" id="2248750"/>
    <lineage>
        <taxon>Bacteria</taxon>
        <taxon>Bacillati</taxon>
        <taxon>Actinomycetota</taxon>
        <taxon>Actinomycetes</taxon>
        <taxon>Streptosporangiales</taxon>
        <taxon>Streptosporangiaceae</taxon>
        <taxon>Spongiactinospora</taxon>
    </lineage>
</organism>
<feature type="domain" description="ATP-grasp" evidence="9">
    <location>
        <begin position="123"/>
        <end position="320"/>
    </location>
</feature>
<dbReference type="InterPro" id="IPR011764">
    <property type="entry name" value="Biotin_carboxylation_dom"/>
</dbReference>
<dbReference type="Proteomes" id="UP000253303">
    <property type="component" value="Unassembled WGS sequence"/>
</dbReference>
<evidence type="ECO:0000313" key="12">
    <source>
        <dbReference type="Proteomes" id="UP000253303"/>
    </source>
</evidence>
<dbReference type="InterPro" id="IPR005479">
    <property type="entry name" value="CPAse_ATP-bd"/>
</dbReference>
<dbReference type="SUPFAM" id="SSF56059">
    <property type="entry name" value="Glutathione synthetase ATP-binding domain-like"/>
    <property type="match status" value="1"/>
</dbReference>